<organism evidence="2 3">
    <name type="scientific">Halosimplex aquaticum</name>
    <dbReference type="NCBI Taxonomy" id="3026162"/>
    <lineage>
        <taxon>Archaea</taxon>
        <taxon>Methanobacteriati</taxon>
        <taxon>Methanobacteriota</taxon>
        <taxon>Stenosarchaea group</taxon>
        <taxon>Halobacteria</taxon>
        <taxon>Halobacteriales</taxon>
        <taxon>Haloarculaceae</taxon>
        <taxon>Halosimplex</taxon>
    </lineage>
</organism>
<feature type="compositionally biased region" description="Gly residues" evidence="1">
    <location>
        <begin position="19"/>
        <end position="34"/>
    </location>
</feature>
<dbReference type="GeneID" id="78823121"/>
<proteinExistence type="predicted"/>
<feature type="compositionally biased region" description="Pro residues" evidence="1">
    <location>
        <begin position="73"/>
        <end position="83"/>
    </location>
</feature>
<feature type="compositionally biased region" description="Polar residues" evidence="1">
    <location>
        <begin position="40"/>
        <end position="50"/>
    </location>
</feature>
<dbReference type="InterPro" id="IPR047676">
    <property type="entry name" value="FxLYD_dom"/>
</dbReference>
<evidence type="ECO:0000313" key="2">
    <source>
        <dbReference type="EMBL" id="MFC7142771.1"/>
    </source>
</evidence>
<evidence type="ECO:0000256" key="1">
    <source>
        <dbReference type="SAM" id="MobiDB-lite"/>
    </source>
</evidence>
<comment type="caution">
    <text evidence="2">The sequence shown here is derived from an EMBL/GenBank/DDBJ whole genome shotgun (WGS) entry which is preliminary data.</text>
</comment>
<dbReference type="RefSeq" id="WP_274323823.1">
    <property type="nucleotide sequence ID" value="NZ_CP118158.1"/>
</dbReference>
<dbReference type="EMBL" id="JBHTAS010000001">
    <property type="protein sequence ID" value="MFC7142771.1"/>
    <property type="molecule type" value="Genomic_DNA"/>
</dbReference>
<keyword evidence="3" id="KW-1185">Reference proteome</keyword>
<evidence type="ECO:0000313" key="3">
    <source>
        <dbReference type="Proteomes" id="UP001596432"/>
    </source>
</evidence>
<name>A0ABD5Y7B9_9EURY</name>
<feature type="compositionally biased region" description="Low complexity" evidence="1">
    <location>
        <begin position="56"/>
        <end position="72"/>
    </location>
</feature>
<dbReference type="AlphaFoldDB" id="A0ABD5Y7B9"/>
<sequence length="274" mass="29260">MNRRQFLATVSTTTALGLAGCGDGGTETVGGGDGGVEDTATQSPTPTPADSGTGGSTPTQTPTETPTDTPTETPSPTPSPTPAGEPNVQIVESELVVEEGQWSTDTYVAATVENQGDAPSGQITLTAEWYDSNGDFLDNANQYLPILRAGETWEAHVHALSDAEKIEDYDLSGEYESTPARPPENVEIVETSHEVSDDGGVTVTGRVANNTGEEINYLEAEALLYDDSGVVLSGDWTNQSGIPKDETWRFEIEWFQFDRAERVADHNVILTTNF</sequence>
<protein>
    <submittedName>
        <fullName evidence="2">FxLYD domain-containing protein</fullName>
    </submittedName>
</protein>
<dbReference type="Proteomes" id="UP001596432">
    <property type="component" value="Unassembled WGS sequence"/>
</dbReference>
<reference evidence="2 3" key="1">
    <citation type="journal article" date="2019" name="Int. J. Syst. Evol. Microbiol.">
        <title>The Global Catalogue of Microorganisms (GCM) 10K type strain sequencing project: providing services to taxonomists for standard genome sequencing and annotation.</title>
        <authorList>
            <consortium name="The Broad Institute Genomics Platform"/>
            <consortium name="The Broad Institute Genome Sequencing Center for Infectious Disease"/>
            <person name="Wu L."/>
            <person name="Ma J."/>
        </authorList>
    </citation>
    <scope>NUCLEOTIDE SEQUENCE [LARGE SCALE GENOMIC DNA]</scope>
    <source>
        <strain evidence="2 3">XZYJT29</strain>
    </source>
</reference>
<dbReference type="PROSITE" id="PS51257">
    <property type="entry name" value="PROKAR_LIPOPROTEIN"/>
    <property type="match status" value="1"/>
</dbReference>
<gene>
    <name evidence="2" type="ORF">ACFQMA_23415</name>
</gene>
<accession>A0ABD5Y7B9</accession>
<dbReference type="NCBIfam" id="NF038353">
    <property type="entry name" value="FxLYD_dom"/>
    <property type="match status" value="2"/>
</dbReference>
<feature type="region of interest" description="Disordered" evidence="1">
    <location>
        <begin position="18"/>
        <end position="86"/>
    </location>
</feature>